<sequence>MEKITMDKRLGKEERILHVIKIAKGLFIDQGYSATSTAQIARESEIAEITLFRYFPTKRELFEAVIKPLVDFEGVTMTPSNSEPFVKSDIFKILHKKTCFAKKERELVRLVIIESQHQPDLAGKFNPVANTSSQLRDFLLGTGLDQETSQVIVNLMMGLILTIVFTPRYDEGSIDLTAKIIESQIRQLLNHA</sequence>
<dbReference type="Gene3D" id="1.10.357.10">
    <property type="entry name" value="Tetracycline Repressor, domain 2"/>
    <property type="match status" value="1"/>
</dbReference>
<accession>A0A1M5VC63</accession>
<proteinExistence type="predicted"/>
<gene>
    <name evidence="6" type="ORF">SAMN02746098_01294</name>
</gene>
<dbReference type="EMBL" id="FQXJ01000004">
    <property type="protein sequence ID" value="SHH72862.1"/>
    <property type="molecule type" value="Genomic_DNA"/>
</dbReference>
<dbReference type="Proteomes" id="UP000183954">
    <property type="component" value="Unassembled WGS sequence"/>
</dbReference>
<dbReference type="PROSITE" id="PS50977">
    <property type="entry name" value="HTH_TETR_2"/>
    <property type="match status" value="1"/>
</dbReference>
<evidence type="ECO:0000259" key="5">
    <source>
        <dbReference type="PROSITE" id="PS50977"/>
    </source>
</evidence>
<keyword evidence="3" id="KW-0804">Transcription</keyword>
<evidence type="ECO:0000313" key="6">
    <source>
        <dbReference type="EMBL" id="SHH72862.1"/>
    </source>
</evidence>
<organism evidence="6 7">
    <name type="scientific">Desulfosporosinus lacus DSM 15449</name>
    <dbReference type="NCBI Taxonomy" id="1121420"/>
    <lineage>
        <taxon>Bacteria</taxon>
        <taxon>Bacillati</taxon>
        <taxon>Bacillota</taxon>
        <taxon>Clostridia</taxon>
        <taxon>Eubacteriales</taxon>
        <taxon>Desulfitobacteriaceae</taxon>
        <taxon>Desulfosporosinus</taxon>
    </lineage>
</organism>
<keyword evidence="1" id="KW-0805">Transcription regulation</keyword>
<dbReference type="OrthoDB" id="9780824at2"/>
<evidence type="ECO:0000256" key="4">
    <source>
        <dbReference type="PROSITE-ProRule" id="PRU00335"/>
    </source>
</evidence>
<name>A0A1M5VC63_9FIRM</name>
<evidence type="ECO:0000256" key="2">
    <source>
        <dbReference type="ARBA" id="ARBA00023125"/>
    </source>
</evidence>
<dbReference type="AlphaFoldDB" id="A0A1M5VC63"/>
<dbReference type="GO" id="GO:0000976">
    <property type="term" value="F:transcription cis-regulatory region binding"/>
    <property type="evidence" value="ECO:0007669"/>
    <property type="project" value="TreeGrafter"/>
</dbReference>
<dbReference type="Pfam" id="PF00440">
    <property type="entry name" value="TetR_N"/>
    <property type="match status" value="1"/>
</dbReference>
<dbReference type="SUPFAM" id="SSF46689">
    <property type="entry name" value="Homeodomain-like"/>
    <property type="match status" value="1"/>
</dbReference>
<dbReference type="InterPro" id="IPR001647">
    <property type="entry name" value="HTH_TetR"/>
</dbReference>
<evidence type="ECO:0000256" key="1">
    <source>
        <dbReference type="ARBA" id="ARBA00023015"/>
    </source>
</evidence>
<protein>
    <submittedName>
        <fullName evidence="6">Transcriptional regulator, TetR family</fullName>
    </submittedName>
</protein>
<evidence type="ECO:0000313" key="7">
    <source>
        <dbReference type="Proteomes" id="UP000183954"/>
    </source>
</evidence>
<reference evidence="7" key="1">
    <citation type="submission" date="2016-11" db="EMBL/GenBank/DDBJ databases">
        <authorList>
            <person name="Varghese N."/>
            <person name="Submissions S."/>
        </authorList>
    </citation>
    <scope>NUCLEOTIDE SEQUENCE [LARGE SCALE GENOMIC DNA]</scope>
    <source>
        <strain evidence="7">DSM 15449</strain>
    </source>
</reference>
<dbReference type="GO" id="GO:0003700">
    <property type="term" value="F:DNA-binding transcription factor activity"/>
    <property type="evidence" value="ECO:0007669"/>
    <property type="project" value="TreeGrafter"/>
</dbReference>
<feature type="domain" description="HTH tetR-type" evidence="5">
    <location>
        <begin position="13"/>
        <end position="73"/>
    </location>
</feature>
<dbReference type="InterPro" id="IPR050109">
    <property type="entry name" value="HTH-type_TetR-like_transc_reg"/>
</dbReference>
<dbReference type="PANTHER" id="PTHR30055">
    <property type="entry name" value="HTH-TYPE TRANSCRIPTIONAL REGULATOR RUTR"/>
    <property type="match status" value="1"/>
</dbReference>
<dbReference type="STRING" id="1121420.SAMN02746098_01294"/>
<dbReference type="PANTHER" id="PTHR30055:SF234">
    <property type="entry name" value="HTH-TYPE TRANSCRIPTIONAL REGULATOR BETI"/>
    <property type="match status" value="1"/>
</dbReference>
<keyword evidence="2 4" id="KW-0238">DNA-binding</keyword>
<evidence type="ECO:0000256" key="3">
    <source>
        <dbReference type="ARBA" id="ARBA00023163"/>
    </source>
</evidence>
<feature type="DNA-binding region" description="H-T-H motif" evidence="4">
    <location>
        <begin position="36"/>
        <end position="55"/>
    </location>
</feature>
<dbReference type="PRINTS" id="PR00455">
    <property type="entry name" value="HTHTETR"/>
</dbReference>
<dbReference type="RefSeq" id="WP_073028668.1">
    <property type="nucleotide sequence ID" value="NZ_FQXJ01000004.1"/>
</dbReference>
<dbReference type="InterPro" id="IPR009057">
    <property type="entry name" value="Homeodomain-like_sf"/>
</dbReference>
<keyword evidence="7" id="KW-1185">Reference proteome</keyword>